<evidence type="ECO:0000313" key="2">
    <source>
        <dbReference type="Proteomes" id="UP000324781"/>
    </source>
</evidence>
<reference evidence="1 2" key="1">
    <citation type="submission" date="2016-11" db="EMBL/GenBank/DDBJ databases">
        <authorList>
            <person name="Varghese N."/>
            <person name="Submissions S."/>
        </authorList>
    </citation>
    <scope>NUCLEOTIDE SEQUENCE [LARGE SCALE GENOMIC DNA]</scope>
    <source>
        <strain evidence="1 2">DSM 19027</strain>
    </source>
</reference>
<sequence>MKKYLFSSGEVMYERNRKKLAEGVFVAEFLQYANVEPGAEYIGVGKLNDKEVEIRFSLADDQLEHVKMKYTYNILMQSDLLNASWKAYEITYI</sequence>
<protein>
    <submittedName>
        <fullName evidence="1">Uncharacterized protein</fullName>
    </submittedName>
</protein>
<dbReference type="Proteomes" id="UP000324781">
    <property type="component" value="Unassembled WGS sequence"/>
</dbReference>
<keyword evidence="2" id="KW-1185">Reference proteome</keyword>
<accession>A0A1M6H4D2</accession>
<dbReference type="AlphaFoldDB" id="A0A1M6H4D2"/>
<name>A0A1M6H4D2_9FIRM</name>
<dbReference type="EMBL" id="FQZP01000029">
    <property type="protein sequence ID" value="SHJ17097.1"/>
    <property type="molecule type" value="Genomic_DNA"/>
</dbReference>
<organism evidence="1 2">
    <name type="scientific">Thermoclostridium caenicola</name>
    <dbReference type="NCBI Taxonomy" id="659425"/>
    <lineage>
        <taxon>Bacteria</taxon>
        <taxon>Bacillati</taxon>
        <taxon>Bacillota</taxon>
        <taxon>Clostridia</taxon>
        <taxon>Eubacteriales</taxon>
        <taxon>Oscillospiraceae</taxon>
        <taxon>Thermoclostridium</taxon>
    </lineage>
</organism>
<dbReference type="RefSeq" id="WP_149678901.1">
    <property type="nucleotide sequence ID" value="NZ_FQZP01000029.1"/>
</dbReference>
<proteinExistence type="predicted"/>
<evidence type="ECO:0000313" key="1">
    <source>
        <dbReference type="EMBL" id="SHJ17097.1"/>
    </source>
</evidence>
<gene>
    <name evidence="1" type="ORF">SAMN05444373_102920</name>
</gene>